<evidence type="ECO:0000256" key="3">
    <source>
        <dbReference type="ARBA" id="ARBA00023098"/>
    </source>
</evidence>
<dbReference type="Proteomes" id="UP000035062">
    <property type="component" value="Unassembled WGS sequence"/>
</dbReference>
<evidence type="ECO:0000256" key="2">
    <source>
        <dbReference type="ARBA" id="ARBA00022801"/>
    </source>
</evidence>
<organism evidence="5 6">
    <name type="scientific">Alishewanella agri BL06</name>
    <dbReference type="NCBI Taxonomy" id="1195246"/>
    <lineage>
        <taxon>Bacteria</taxon>
        <taxon>Pseudomonadati</taxon>
        <taxon>Pseudomonadota</taxon>
        <taxon>Gammaproteobacteria</taxon>
        <taxon>Alteromonadales</taxon>
        <taxon>Alteromonadaceae</taxon>
        <taxon>Alishewanella</taxon>
    </lineage>
</organism>
<dbReference type="EMBL" id="AKKU01000011">
    <property type="protein sequence ID" value="EIW89489.1"/>
    <property type="molecule type" value="Genomic_DNA"/>
</dbReference>
<dbReference type="eggNOG" id="COG3124">
    <property type="taxonomic scope" value="Bacteria"/>
</dbReference>
<protein>
    <recommendedName>
        <fullName evidence="7">Acyl carrier protein phosphodiesterase</fullName>
    </recommendedName>
</protein>
<keyword evidence="6" id="KW-1185">Reference proteome</keyword>
<dbReference type="PANTHER" id="PTHR38764:SF1">
    <property type="entry name" value="ACYL CARRIER PROTEIN PHOSPHODIESTERASE"/>
    <property type="match status" value="1"/>
</dbReference>
<keyword evidence="2" id="KW-0378">Hydrolase</keyword>
<accession>I9P3U0</accession>
<evidence type="ECO:0008006" key="7">
    <source>
        <dbReference type="Google" id="ProtNLM"/>
    </source>
</evidence>
<proteinExistence type="predicted"/>
<name>I9P3U0_9ALTE</name>
<evidence type="ECO:0000256" key="1">
    <source>
        <dbReference type="ARBA" id="ARBA00022516"/>
    </source>
</evidence>
<keyword evidence="4" id="KW-0276">Fatty acid metabolism</keyword>
<reference evidence="5 6" key="1">
    <citation type="journal article" date="2012" name="J. Bacteriol.">
        <title>Genome Sequence of Pectin-Degrading Alishewanella agri, Isolated from Landfill Soil.</title>
        <authorList>
            <person name="Kim J."/>
            <person name="Jung J."/>
            <person name="Sung J.S."/>
            <person name="Chun J."/>
            <person name="Park W."/>
        </authorList>
    </citation>
    <scope>NUCLEOTIDE SEQUENCE [LARGE SCALE GENOMIC DNA]</scope>
    <source>
        <strain evidence="5 6">BL06</strain>
    </source>
</reference>
<dbReference type="PANTHER" id="PTHR38764">
    <property type="entry name" value="ACYL CARRIER PROTEIN PHOSPHODIESTERASE"/>
    <property type="match status" value="1"/>
</dbReference>
<dbReference type="Pfam" id="PF04336">
    <property type="entry name" value="ACP_PD"/>
    <property type="match status" value="1"/>
</dbReference>
<evidence type="ECO:0000313" key="6">
    <source>
        <dbReference type="Proteomes" id="UP000035062"/>
    </source>
</evidence>
<evidence type="ECO:0000256" key="4">
    <source>
        <dbReference type="ARBA" id="ARBA00023160"/>
    </source>
</evidence>
<keyword evidence="3" id="KW-0443">Lipid metabolism</keyword>
<dbReference type="PIRSF" id="PIRSF011489">
    <property type="entry name" value="DUF479"/>
    <property type="match status" value="1"/>
</dbReference>
<keyword evidence="1" id="KW-0444">Lipid biosynthesis</keyword>
<dbReference type="GO" id="GO:0008770">
    <property type="term" value="F:[acyl-carrier-protein] phosphodiesterase activity"/>
    <property type="evidence" value="ECO:0007669"/>
    <property type="project" value="InterPro"/>
</dbReference>
<dbReference type="GO" id="GO:0006633">
    <property type="term" value="P:fatty acid biosynthetic process"/>
    <property type="evidence" value="ECO:0007669"/>
    <property type="project" value="UniProtKB-KW"/>
</dbReference>
<sequence length="202" mass="22897">MNYLAHAALAQPQPQSLVGNLLGDFCKGVAIDTLPRPIQAGLANHRAVDRFTDSHPLVREARACFSTERRRFAPVALDVLFDHFLIRHWQQFYATPYPQAKSELYLQLATAEPLMPEAMAVVMRKVRQQDWLAAYQQLEGVAMALDRIAQRIRFANRFGGAGQDIERHYPRLEQAFLSFYPELQAHVAALELERPSGSLDPD</sequence>
<dbReference type="PATRIC" id="fig|1195246.3.peg.1044"/>
<dbReference type="AlphaFoldDB" id="I9P3U0"/>
<gene>
    <name evidence="5" type="ORF">AGRI_05287</name>
</gene>
<dbReference type="InterPro" id="IPR007431">
    <property type="entry name" value="ACP_PD"/>
</dbReference>
<evidence type="ECO:0000313" key="5">
    <source>
        <dbReference type="EMBL" id="EIW89489.1"/>
    </source>
</evidence>
<dbReference type="RefSeq" id="WP_008983976.1">
    <property type="nucleotide sequence ID" value="NZ_AKKU01000011.1"/>
</dbReference>
<keyword evidence="4" id="KW-0275">Fatty acid biosynthesis</keyword>
<comment type="caution">
    <text evidence="5">The sequence shown here is derived from an EMBL/GenBank/DDBJ whole genome shotgun (WGS) entry which is preliminary data.</text>
</comment>
<dbReference type="STRING" id="1195246.AGRI_05287"/>